<dbReference type="OrthoDB" id="291007at2759"/>
<keyword evidence="3" id="KW-1185">Reference proteome</keyword>
<dbReference type="InterPro" id="IPR024079">
    <property type="entry name" value="MetalloPept_cat_dom_sf"/>
</dbReference>
<sequence length="399" mass="45274">MKLRTIVLACIVAVQHVLAWNLNIILDSGFGKNMSNTTATSNISAESSGIQKRYAEMITSGSDFDLAVTVWPYRQALFSVGEGPLRRIPFCYVDQRSYECAEKETCLISTGIQIWFIGLGGRGDRAAYHSIMFVRPKNPEEHCCTRYTYDPENIAYNEETDLKCEWNAAKYPKDTLAIHWLDNVKMAGNAAQASQGYAPRRTGEDAGRHFMHVSDLATPAISHMNSVMVVFRMAHKFQRWDRDEYVEFRCDERLDGLEEAANSLAEARKIEYPEALVILCEDYKVVEQFNSPSASYSRQGPSNGDGLNCETKPVLDGPDGFDIDSIMMYPSMAGSDVREEDATLDEAILIKTRKDNRGHIVPAGDWYIPRRTRVSPKDIAFIRKFYPWDETRAKQHHEH</sequence>
<accession>A0A6A5V6U8</accession>
<dbReference type="AlphaFoldDB" id="A0A6A5V6U8"/>
<dbReference type="Gene3D" id="3.40.390.10">
    <property type="entry name" value="Collagenase (Catalytic Domain)"/>
    <property type="match status" value="1"/>
</dbReference>
<feature type="chain" id="PRO_5025694831" evidence="1">
    <location>
        <begin position="20"/>
        <end position="399"/>
    </location>
</feature>
<dbReference type="EMBL" id="ML976686">
    <property type="protein sequence ID" value="KAF1972578.1"/>
    <property type="molecule type" value="Genomic_DNA"/>
</dbReference>
<feature type="signal peptide" evidence="1">
    <location>
        <begin position="1"/>
        <end position="19"/>
    </location>
</feature>
<keyword evidence="1" id="KW-0732">Signal</keyword>
<organism evidence="2 3">
    <name type="scientific">Bimuria novae-zelandiae CBS 107.79</name>
    <dbReference type="NCBI Taxonomy" id="1447943"/>
    <lineage>
        <taxon>Eukaryota</taxon>
        <taxon>Fungi</taxon>
        <taxon>Dikarya</taxon>
        <taxon>Ascomycota</taxon>
        <taxon>Pezizomycotina</taxon>
        <taxon>Dothideomycetes</taxon>
        <taxon>Pleosporomycetidae</taxon>
        <taxon>Pleosporales</taxon>
        <taxon>Massarineae</taxon>
        <taxon>Didymosphaeriaceae</taxon>
        <taxon>Bimuria</taxon>
    </lineage>
</organism>
<name>A0A6A5V6U8_9PLEO</name>
<reference evidence="2" key="1">
    <citation type="journal article" date="2020" name="Stud. Mycol.">
        <title>101 Dothideomycetes genomes: a test case for predicting lifestyles and emergence of pathogens.</title>
        <authorList>
            <person name="Haridas S."/>
            <person name="Albert R."/>
            <person name="Binder M."/>
            <person name="Bloem J."/>
            <person name="Labutti K."/>
            <person name="Salamov A."/>
            <person name="Andreopoulos B."/>
            <person name="Baker S."/>
            <person name="Barry K."/>
            <person name="Bills G."/>
            <person name="Bluhm B."/>
            <person name="Cannon C."/>
            <person name="Castanera R."/>
            <person name="Culley D."/>
            <person name="Daum C."/>
            <person name="Ezra D."/>
            <person name="Gonzalez J."/>
            <person name="Henrissat B."/>
            <person name="Kuo A."/>
            <person name="Liang C."/>
            <person name="Lipzen A."/>
            <person name="Lutzoni F."/>
            <person name="Magnuson J."/>
            <person name="Mondo S."/>
            <person name="Nolan M."/>
            <person name="Ohm R."/>
            <person name="Pangilinan J."/>
            <person name="Park H.-J."/>
            <person name="Ramirez L."/>
            <person name="Alfaro M."/>
            <person name="Sun H."/>
            <person name="Tritt A."/>
            <person name="Yoshinaga Y."/>
            <person name="Zwiers L.-H."/>
            <person name="Turgeon B."/>
            <person name="Goodwin S."/>
            <person name="Spatafora J."/>
            <person name="Crous P."/>
            <person name="Grigoriev I."/>
        </authorList>
    </citation>
    <scope>NUCLEOTIDE SEQUENCE</scope>
    <source>
        <strain evidence="2">CBS 107.79</strain>
    </source>
</reference>
<dbReference type="GO" id="GO:0008237">
    <property type="term" value="F:metallopeptidase activity"/>
    <property type="evidence" value="ECO:0007669"/>
    <property type="project" value="InterPro"/>
</dbReference>
<protein>
    <submittedName>
        <fullName evidence="2">Uncharacterized protein</fullName>
    </submittedName>
</protein>
<evidence type="ECO:0000256" key="1">
    <source>
        <dbReference type="SAM" id="SignalP"/>
    </source>
</evidence>
<evidence type="ECO:0000313" key="2">
    <source>
        <dbReference type="EMBL" id="KAF1972578.1"/>
    </source>
</evidence>
<proteinExistence type="predicted"/>
<gene>
    <name evidence="2" type="ORF">BU23DRAFT_569092</name>
</gene>
<dbReference type="Proteomes" id="UP000800036">
    <property type="component" value="Unassembled WGS sequence"/>
</dbReference>
<evidence type="ECO:0000313" key="3">
    <source>
        <dbReference type="Proteomes" id="UP000800036"/>
    </source>
</evidence>